<dbReference type="HOGENOM" id="CLU_114601_4_3_0"/>
<dbReference type="KEGG" id="saf:SULAZ_0078"/>
<name>C1DXG3_SULAA</name>
<dbReference type="GO" id="GO:0006777">
    <property type="term" value="P:Mo-molybdopterin cofactor biosynthetic process"/>
    <property type="evidence" value="ECO:0007669"/>
    <property type="project" value="UniProtKB-KW"/>
</dbReference>
<dbReference type="Proteomes" id="UP000001369">
    <property type="component" value="Chromosome"/>
</dbReference>
<dbReference type="EMBL" id="CP001229">
    <property type="protein sequence ID" value="ACN99052.1"/>
    <property type="molecule type" value="Genomic_DNA"/>
</dbReference>
<dbReference type="UniPathway" id="UPA00344"/>
<dbReference type="CDD" id="cd00754">
    <property type="entry name" value="Ubl_MoaD"/>
    <property type="match status" value="1"/>
</dbReference>
<dbReference type="PANTHER" id="PTHR33359">
    <property type="entry name" value="MOLYBDOPTERIN SYNTHASE SULFUR CARRIER SUBUNIT"/>
    <property type="match status" value="1"/>
</dbReference>
<dbReference type="GO" id="GO:1990133">
    <property type="term" value="C:molybdopterin adenylyltransferase complex"/>
    <property type="evidence" value="ECO:0007669"/>
    <property type="project" value="TreeGrafter"/>
</dbReference>
<evidence type="ECO:0000256" key="4">
    <source>
        <dbReference type="ARBA" id="ARBA00024200"/>
    </source>
</evidence>
<dbReference type="RefSeq" id="WP_012674372.1">
    <property type="nucleotide sequence ID" value="NC_012438.1"/>
</dbReference>
<dbReference type="NCBIfam" id="TIGR01682">
    <property type="entry name" value="moaD"/>
    <property type="match status" value="1"/>
</dbReference>
<dbReference type="InterPro" id="IPR016155">
    <property type="entry name" value="Mopterin_synth/thiamin_S_b"/>
</dbReference>
<evidence type="ECO:0000256" key="5">
    <source>
        <dbReference type="ARBA" id="ARBA00024247"/>
    </source>
</evidence>
<evidence type="ECO:0000256" key="3">
    <source>
        <dbReference type="ARBA" id="ARBA00023150"/>
    </source>
</evidence>
<dbReference type="InterPro" id="IPR003749">
    <property type="entry name" value="ThiS/MoaD-like"/>
</dbReference>
<dbReference type="PANTHER" id="PTHR33359:SF1">
    <property type="entry name" value="MOLYBDOPTERIN SYNTHASE SULFUR CARRIER SUBUNIT"/>
    <property type="match status" value="1"/>
</dbReference>
<dbReference type="Pfam" id="PF02597">
    <property type="entry name" value="ThiS"/>
    <property type="match status" value="1"/>
</dbReference>
<proteinExistence type="inferred from homology"/>
<dbReference type="SUPFAM" id="SSF54285">
    <property type="entry name" value="MoaD/ThiS"/>
    <property type="match status" value="1"/>
</dbReference>
<dbReference type="OrthoDB" id="9801945at2"/>
<dbReference type="FunFam" id="3.10.20.30:FF:000010">
    <property type="entry name" value="Molybdopterin synthase sulfur carrier subunit"/>
    <property type="match status" value="1"/>
</dbReference>
<sequence length="80" mass="8977">MKVEVLYFSQVKDKVGKSSEIVDFNGNTVEDLINYLTKIYPNIRDILQKSMIAVNENYAEKDSILNENDKVAIIPPVSGG</sequence>
<protein>
    <recommendedName>
        <fullName evidence="5">Molybdopterin synthase sulfur carrier subunit</fullName>
    </recommendedName>
</protein>
<comment type="pathway">
    <text evidence="1">Cofactor biosynthesis; molybdopterin biosynthesis.</text>
</comment>
<dbReference type="STRING" id="204536.SULAZ_0078"/>
<dbReference type="InterPro" id="IPR012675">
    <property type="entry name" value="Beta-grasp_dom_sf"/>
</dbReference>
<comment type="similarity">
    <text evidence="4">Belongs to the MoaD family.</text>
</comment>
<reference evidence="6 7" key="1">
    <citation type="journal article" date="2009" name="J. Bacteriol.">
        <title>Complete and draft genome sequences of six members of the Aquificales.</title>
        <authorList>
            <person name="Reysenbach A.L."/>
            <person name="Hamamura N."/>
            <person name="Podar M."/>
            <person name="Griffiths E."/>
            <person name="Ferreira S."/>
            <person name="Hochstein R."/>
            <person name="Heidelberg J."/>
            <person name="Johnson J."/>
            <person name="Mead D."/>
            <person name="Pohorille A."/>
            <person name="Sarmiento M."/>
            <person name="Schweighofer K."/>
            <person name="Seshadri R."/>
            <person name="Voytek M.A."/>
        </authorList>
    </citation>
    <scope>NUCLEOTIDE SEQUENCE [LARGE SCALE GENOMIC DNA]</scope>
    <source>
        <strain evidence="7">Az-Fu1 / DSM 15241 / OCM 825</strain>
    </source>
</reference>
<dbReference type="AlphaFoldDB" id="C1DXG3"/>
<dbReference type="eggNOG" id="COG1977">
    <property type="taxonomic scope" value="Bacteria"/>
</dbReference>
<evidence type="ECO:0000313" key="7">
    <source>
        <dbReference type="Proteomes" id="UP000001369"/>
    </source>
</evidence>
<keyword evidence="2" id="KW-0547">Nucleotide-binding</keyword>
<gene>
    <name evidence="6" type="ordered locus">SULAZ_0078</name>
</gene>
<dbReference type="InterPro" id="IPR010038">
    <property type="entry name" value="MoaD_arc-typ"/>
</dbReference>
<evidence type="ECO:0000313" key="6">
    <source>
        <dbReference type="EMBL" id="ACN99052.1"/>
    </source>
</evidence>
<organism evidence="6 7">
    <name type="scientific">Sulfurihydrogenibium azorense (strain DSM 15241 / OCM 825 / Az-Fu1)</name>
    <dbReference type="NCBI Taxonomy" id="204536"/>
    <lineage>
        <taxon>Bacteria</taxon>
        <taxon>Pseudomonadati</taxon>
        <taxon>Aquificota</taxon>
        <taxon>Aquificia</taxon>
        <taxon>Aquificales</taxon>
        <taxon>Hydrogenothermaceae</taxon>
        <taxon>Sulfurihydrogenibium</taxon>
    </lineage>
</organism>
<accession>C1DXG3</accession>
<dbReference type="Gene3D" id="3.10.20.30">
    <property type="match status" value="1"/>
</dbReference>
<evidence type="ECO:0000256" key="1">
    <source>
        <dbReference type="ARBA" id="ARBA00005046"/>
    </source>
</evidence>
<keyword evidence="7" id="KW-1185">Reference proteome</keyword>
<dbReference type="GO" id="GO:0000166">
    <property type="term" value="F:nucleotide binding"/>
    <property type="evidence" value="ECO:0007669"/>
    <property type="project" value="UniProtKB-KW"/>
</dbReference>
<dbReference type="InterPro" id="IPR044672">
    <property type="entry name" value="MOCS2A"/>
</dbReference>
<keyword evidence="3" id="KW-0501">Molybdenum cofactor biosynthesis</keyword>
<evidence type="ECO:0000256" key="2">
    <source>
        <dbReference type="ARBA" id="ARBA00022741"/>
    </source>
</evidence>
<dbReference type="NCBIfam" id="TIGR01687">
    <property type="entry name" value="moaD_arch"/>
    <property type="match status" value="1"/>
</dbReference>